<protein>
    <submittedName>
        <fullName evidence="7">Tryptophan-rich sensory protein</fullName>
    </submittedName>
</protein>
<feature type="transmembrane region" description="Helical" evidence="6">
    <location>
        <begin position="89"/>
        <end position="107"/>
    </location>
</feature>
<dbReference type="Pfam" id="PF03073">
    <property type="entry name" value="TspO_MBR"/>
    <property type="match status" value="1"/>
</dbReference>
<evidence type="ECO:0000256" key="2">
    <source>
        <dbReference type="ARBA" id="ARBA00007524"/>
    </source>
</evidence>
<comment type="caution">
    <text evidence="7">The sequence shown here is derived from an EMBL/GenBank/DDBJ whole genome shotgun (WGS) entry which is preliminary data.</text>
</comment>
<keyword evidence="4 6" id="KW-1133">Transmembrane helix</keyword>
<dbReference type="Gene3D" id="1.20.1260.100">
    <property type="entry name" value="TspO/MBR protein"/>
    <property type="match status" value="1"/>
</dbReference>
<dbReference type="GO" id="GO:0016020">
    <property type="term" value="C:membrane"/>
    <property type="evidence" value="ECO:0007669"/>
    <property type="project" value="UniProtKB-SubCell"/>
</dbReference>
<organism evidence="7 8">
    <name type="scientific">Natronosalvus hydrolyticus</name>
    <dbReference type="NCBI Taxonomy" id="2979988"/>
    <lineage>
        <taxon>Archaea</taxon>
        <taxon>Methanobacteriati</taxon>
        <taxon>Methanobacteriota</taxon>
        <taxon>Stenosarchaea group</taxon>
        <taxon>Halobacteria</taxon>
        <taxon>Halobacteriales</taxon>
        <taxon>Natrialbaceae</taxon>
        <taxon>Natronosalvus</taxon>
    </lineage>
</organism>
<evidence type="ECO:0000313" key="7">
    <source>
        <dbReference type="EMBL" id="MCU4752597.1"/>
    </source>
</evidence>
<dbReference type="RefSeq" id="WP_342808929.1">
    <property type="nucleotide sequence ID" value="NZ_JAOPJZ010000008.1"/>
</dbReference>
<keyword evidence="8" id="KW-1185">Reference proteome</keyword>
<reference evidence="7 8" key="1">
    <citation type="submission" date="2022-09" db="EMBL/GenBank/DDBJ databases">
        <title>Enrichment on poylsaccharides allowed isolation of novel metabolic and taxonomic groups of Haloarchaea.</title>
        <authorList>
            <person name="Sorokin D.Y."/>
            <person name="Elcheninov A.G."/>
            <person name="Khizhniak T.V."/>
            <person name="Kolganova T.V."/>
            <person name="Kublanov I.V."/>
        </authorList>
    </citation>
    <scope>NUCLEOTIDE SEQUENCE [LARGE SCALE GENOMIC DNA]</scope>
    <source>
        <strain evidence="7 8">AArc-curdl1</strain>
    </source>
</reference>
<proteinExistence type="inferred from homology"/>
<evidence type="ECO:0000256" key="1">
    <source>
        <dbReference type="ARBA" id="ARBA00004141"/>
    </source>
</evidence>
<feature type="transmembrane region" description="Helical" evidence="6">
    <location>
        <begin position="59"/>
        <end position="77"/>
    </location>
</feature>
<evidence type="ECO:0000256" key="3">
    <source>
        <dbReference type="ARBA" id="ARBA00022692"/>
    </source>
</evidence>
<evidence type="ECO:0000256" key="6">
    <source>
        <dbReference type="SAM" id="Phobius"/>
    </source>
</evidence>
<sequence length="168" mass="18329">MGPVDDGAVGSVLSRGTVLEVLGFVVAINVIGASPALVFSPDSAWFRSLEKPAYYPPELAFPIVWTLLFTLMGLALWRVWRSSRSGRSLAIGIFATQMALNVVWTPVFFGLEALGLAVAVIVLLWVGIVGTIVAFARVDRRAALMLAPYLLWVSFATVLSYELWRLNT</sequence>
<keyword evidence="5 6" id="KW-0472">Membrane</keyword>
<dbReference type="Proteomes" id="UP001321047">
    <property type="component" value="Unassembled WGS sequence"/>
</dbReference>
<dbReference type="PANTHER" id="PTHR10057:SF0">
    <property type="entry name" value="TRANSLOCATOR PROTEIN"/>
    <property type="match status" value="1"/>
</dbReference>
<dbReference type="GO" id="GO:0033013">
    <property type="term" value="P:tetrapyrrole metabolic process"/>
    <property type="evidence" value="ECO:0007669"/>
    <property type="project" value="UniProtKB-ARBA"/>
</dbReference>
<comment type="similarity">
    <text evidence="2">Belongs to the TspO/BZRP family.</text>
</comment>
<gene>
    <name evidence="7" type="ORF">OB919_11440</name>
</gene>
<dbReference type="InterPro" id="IPR038330">
    <property type="entry name" value="TspO/MBR-related_sf"/>
</dbReference>
<evidence type="ECO:0000256" key="5">
    <source>
        <dbReference type="ARBA" id="ARBA00023136"/>
    </source>
</evidence>
<evidence type="ECO:0000313" key="8">
    <source>
        <dbReference type="Proteomes" id="UP001321047"/>
    </source>
</evidence>
<dbReference type="FunFam" id="1.20.1260.100:FF:000001">
    <property type="entry name" value="translocator protein 2"/>
    <property type="match status" value="1"/>
</dbReference>
<dbReference type="PIRSF" id="PIRSF005859">
    <property type="entry name" value="PBR"/>
    <property type="match status" value="1"/>
</dbReference>
<name>A0AAP2Z8D8_9EURY</name>
<dbReference type="PANTHER" id="PTHR10057">
    <property type="entry name" value="PERIPHERAL-TYPE BENZODIAZEPINE RECEPTOR"/>
    <property type="match status" value="1"/>
</dbReference>
<accession>A0AAP2Z8D8</accession>
<feature type="transmembrane region" description="Helical" evidence="6">
    <location>
        <begin position="21"/>
        <end position="39"/>
    </location>
</feature>
<comment type="subcellular location">
    <subcellularLocation>
        <location evidence="1">Membrane</location>
        <topology evidence="1">Multi-pass membrane protein</topology>
    </subcellularLocation>
</comment>
<feature type="transmembrane region" description="Helical" evidence="6">
    <location>
        <begin position="143"/>
        <end position="164"/>
    </location>
</feature>
<dbReference type="AlphaFoldDB" id="A0AAP2Z8D8"/>
<keyword evidence="3 6" id="KW-0812">Transmembrane</keyword>
<dbReference type="InterPro" id="IPR004307">
    <property type="entry name" value="TspO_MBR"/>
</dbReference>
<evidence type="ECO:0000256" key="4">
    <source>
        <dbReference type="ARBA" id="ARBA00022989"/>
    </source>
</evidence>
<dbReference type="EMBL" id="JAOPJZ010000008">
    <property type="protein sequence ID" value="MCU4752597.1"/>
    <property type="molecule type" value="Genomic_DNA"/>
</dbReference>
<feature type="transmembrane region" description="Helical" evidence="6">
    <location>
        <begin position="113"/>
        <end position="136"/>
    </location>
</feature>
<dbReference type="CDD" id="cd15904">
    <property type="entry name" value="TSPO_MBR"/>
    <property type="match status" value="1"/>
</dbReference>